<dbReference type="AlphaFoldDB" id="A0A1J0WCS9"/>
<dbReference type="EMBL" id="CP018076">
    <property type="protein sequence ID" value="APE42125.1"/>
    <property type="molecule type" value="Genomic_DNA"/>
</dbReference>
<organism evidence="3 4">
    <name type="scientific">Sulfitobacter alexandrii</name>
    <dbReference type="NCBI Taxonomy" id="1917485"/>
    <lineage>
        <taxon>Bacteria</taxon>
        <taxon>Pseudomonadati</taxon>
        <taxon>Pseudomonadota</taxon>
        <taxon>Alphaproteobacteria</taxon>
        <taxon>Rhodobacterales</taxon>
        <taxon>Roseobacteraceae</taxon>
        <taxon>Sulfitobacter</taxon>
    </lineage>
</organism>
<dbReference type="InterPro" id="IPR050300">
    <property type="entry name" value="GDXG_lipolytic_enzyme"/>
</dbReference>
<name>A0A1J0WCS9_9RHOB</name>
<dbReference type="GO" id="GO:0016787">
    <property type="term" value="F:hydrolase activity"/>
    <property type="evidence" value="ECO:0007669"/>
    <property type="project" value="UniProtKB-KW"/>
</dbReference>
<protein>
    <submittedName>
        <fullName evidence="3">Alpha/beta hydrolase</fullName>
    </submittedName>
</protein>
<dbReference type="PANTHER" id="PTHR48081:SF33">
    <property type="entry name" value="KYNURENINE FORMAMIDASE"/>
    <property type="match status" value="1"/>
</dbReference>
<dbReference type="InterPro" id="IPR029058">
    <property type="entry name" value="AB_hydrolase_fold"/>
</dbReference>
<dbReference type="OrthoDB" id="9771666at2"/>
<evidence type="ECO:0000259" key="2">
    <source>
        <dbReference type="Pfam" id="PF12697"/>
    </source>
</evidence>
<evidence type="ECO:0000313" key="4">
    <source>
        <dbReference type="Proteomes" id="UP000181897"/>
    </source>
</evidence>
<feature type="domain" description="AB hydrolase-1" evidence="2">
    <location>
        <begin position="66"/>
        <end position="224"/>
    </location>
</feature>
<keyword evidence="4" id="KW-1185">Reference proteome</keyword>
<evidence type="ECO:0000313" key="3">
    <source>
        <dbReference type="EMBL" id="APE42125.1"/>
    </source>
</evidence>
<proteinExistence type="predicted"/>
<evidence type="ECO:0000256" key="1">
    <source>
        <dbReference type="ARBA" id="ARBA00022801"/>
    </source>
</evidence>
<dbReference type="KEGG" id="suam:BOO69_00915"/>
<reference evidence="3 4" key="1">
    <citation type="submission" date="2016-11" db="EMBL/GenBank/DDBJ databases">
        <title>Complete genome sequence of Sulfitobacter sp. AM1-D1, a toxic bacteria associated with marine dinoflagellate Alexandrium minutum in East China Sea.</title>
        <authorList>
            <person name="Yang Q."/>
            <person name="Zhang X."/>
            <person name="Tian X."/>
        </authorList>
    </citation>
    <scope>NUCLEOTIDE SEQUENCE [LARGE SCALE GENOMIC DNA]</scope>
    <source>
        <strain evidence="3 4">AM1-D1</strain>
    </source>
</reference>
<sequence>MTQFDDAYDNSGHIEGAETFPPTWEKAAAAFRRDLGARAQTGVSYGPSDRQAFDFFQPEGVARGTVIFVHGGYWKALDRSYWSHLAAGPLARGWAVAMPSYDLCPDVRISDITTQIAAAVTEISRRTFGPISLAGHSAGGHLVCRMMDPLVLPAEVRDRIRNIVPISAVANLAPLMQTSMNDILRIDTAEAQSESPVNMSPPHGVNVTVWVGAEERPAFLEQSEHLSRVWGARQTVVEGKHHFDVIDALADPESDMVRALLGG</sequence>
<dbReference type="Gene3D" id="3.40.50.1820">
    <property type="entry name" value="alpha/beta hydrolase"/>
    <property type="match status" value="1"/>
</dbReference>
<accession>A0A1J0WCS9</accession>
<dbReference type="SUPFAM" id="SSF53474">
    <property type="entry name" value="alpha/beta-Hydrolases"/>
    <property type="match status" value="1"/>
</dbReference>
<dbReference type="Pfam" id="PF12697">
    <property type="entry name" value="Abhydrolase_6"/>
    <property type="match status" value="1"/>
</dbReference>
<gene>
    <name evidence="3" type="ORF">BOO69_00915</name>
</gene>
<dbReference type="Proteomes" id="UP000181897">
    <property type="component" value="Chromosome"/>
</dbReference>
<keyword evidence="1 3" id="KW-0378">Hydrolase</keyword>
<dbReference type="InterPro" id="IPR000073">
    <property type="entry name" value="AB_hydrolase_1"/>
</dbReference>
<dbReference type="PANTHER" id="PTHR48081">
    <property type="entry name" value="AB HYDROLASE SUPERFAMILY PROTEIN C4A8.06C"/>
    <property type="match status" value="1"/>
</dbReference>
<dbReference type="RefSeq" id="WP_071969464.1">
    <property type="nucleotide sequence ID" value="NZ_CP018076.1"/>
</dbReference>
<dbReference type="STRING" id="1917485.BOO69_00915"/>